<dbReference type="InterPro" id="IPR009057">
    <property type="entry name" value="Homeodomain-like_sf"/>
</dbReference>
<reference evidence="1 2" key="1">
    <citation type="journal article" date="2020" name="ISME J.">
        <title>Comparative genomics reveals insights into cyanobacterial evolution and habitat adaptation.</title>
        <authorList>
            <person name="Chen M.Y."/>
            <person name="Teng W.K."/>
            <person name="Zhao L."/>
            <person name="Hu C.X."/>
            <person name="Zhou Y.K."/>
            <person name="Han B.P."/>
            <person name="Song L.R."/>
            <person name="Shu W.S."/>
        </authorList>
    </citation>
    <scope>NUCLEOTIDE SEQUENCE [LARGE SCALE GENOMIC DNA]</scope>
    <source>
        <strain evidence="1 2">FACHB-391</strain>
    </source>
</reference>
<dbReference type="EMBL" id="JACJTE010000004">
    <property type="protein sequence ID" value="MBD2560014.1"/>
    <property type="molecule type" value="Genomic_DNA"/>
</dbReference>
<gene>
    <name evidence="1" type="ORF">H6G95_05145</name>
</gene>
<organism evidence="1 2">
    <name type="scientific">Nostoc linckia FACHB-391</name>
    <dbReference type="NCBI Taxonomy" id="2692906"/>
    <lineage>
        <taxon>Bacteria</taxon>
        <taxon>Bacillati</taxon>
        <taxon>Cyanobacteriota</taxon>
        <taxon>Cyanophyceae</taxon>
        <taxon>Nostocales</taxon>
        <taxon>Nostocaceae</taxon>
        <taxon>Nostoc</taxon>
    </lineage>
</organism>
<dbReference type="Proteomes" id="UP000604661">
    <property type="component" value="Unassembled WGS sequence"/>
</dbReference>
<dbReference type="Gene3D" id="1.10.10.10">
    <property type="entry name" value="Winged helix-like DNA-binding domain superfamily/Winged helix DNA-binding domain"/>
    <property type="match status" value="1"/>
</dbReference>
<comment type="caution">
    <text evidence="1">The sequence shown here is derived from an EMBL/GenBank/DDBJ whole genome shotgun (WGS) entry which is preliminary data.</text>
</comment>
<sequence>MQYQNIITIEPGKRGGKPCIRGMRITVYDVLSYLASGMTYEEVLDDFPYLTQEDILACLSYAADRERQMLTMQA</sequence>
<dbReference type="InterPro" id="IPR007367">
    <property type="entry name" value="DUF433"/>
</dbReference>
<keyword evidence="2" id="KW-1185">Reference proteome</keyword>
<dbReference type="PANTHER" id="PTHR34849">
    <property type="entry name" value="SSL5025 PROTEIN"/>
    <property type="match status" value="1"/>
</dbReference>
<protein>
    <submittedName>
        <fullName evidence="1">DUF433 domain-containing protein</fullName>
    </submittedName>
</protein>
<evidence type="ECO:0000313" key="1">
    <source>
        <dbReference type="EMBL" id="MBD2560014.1"/>
    </source>
</evidence>
<proteinExistence type="predicted"/>
<dbReference type="SUPFAM" id="SSF46689">
    <property type="entry name" value="Homeodomain-like"/>
    <property type="match status" value="1"/>
</dbReference>
<name>A0ABR8ER53_NOSLI</name>
<dbReference type="PANTHER" id="PTHR34849:SF5">
    <property type="entry name" value="SSL2733 PROTEIN"/>
    <property type="match status" value="1"/>
</dbReference>
<dbReference type="InterPro" id="IPR036388">
    <property type="entry name" value="WH-like_DNA-bd_sf"/>
</dbReference>
<evidence type="ECO:0000313" key="2">
    <source>
        <dbReference type="Proteomes" id="UP000604661"/>
    </source>
</evidence>
<dbReference type="Pfam" id="PF04255">
    <property type="entry name" value="DUF433"/>
    <property type="match status" value="1"/>
</dbReference>
<accession>A0ABR8ER53</accession>
<dbReference type="RefSeq" id="WP_094347786.1">
    <property type="nucleotide sequence ID" value="NZ_JACJTE010000004.1"/>
</dbReference>